<proteinExistence type="predicted"/>
<reference evidence="1 2" key="1">
    <citation type="submission" date="2019-12" db="EMBL/GenBank/DDBJ databases">
        <authorList>
            <person name="Floudas D."/>
            <person name="Bentzer J."/>
            <person name="Ahren D."/>
            <person name="Johansson T."/>
            <person name="Persson P."/>
            <person name="Tunlid A."/>
        </authorList>
    </citation>
    <scope>NUCLEOTIDE SEQUENCE [LARGE SCALE GENOMIC DNA]</scope>
    <source>
        <strain evidence="1 2">CBS 102.39</strain>
    </source>
</reference>
<organism evidence="1 2">
    <name type="scientific">Agrocybe pediades</name>
    <dbReference type="NCBI Taxonomy" id="84607"/>
    <lineage>
        <taxon>Eukaryota</taxon>
        <taxon>Fungi</taxon>
        <taxon>Dikarya</taxon>
        <taxon>Basidiomycota</taxon>
        <taxon>Agaricomycotina</taxon>
        <taxon>Agaricomycetes</taxon>
        <taxon>Agaricomycetidae</taxon>
        <taxon>Agaricales</taxon>
        <taxon>Agaricineae</taxon>
        <taxon>Strophariaceae</taxon>
        <taxon>Agrocybe</taxon>
    </lineage>
</organism>
<sequence length="62" mass="6994">MPPPSMLQRYLHNISAEEDPLANAEHMRTGHPTQEDDLVVVLYMDLTPRTCSSQTCRTKPGL</sequence>
<dbReference type="EMBL" id="JAACJL010000059">
    <property type="protein sequence ID" value="KAF4610198.1"/>
    <property type="molecule type" value="Genomic_DNA"/>
</dbReference>
<dbReference type="Proteomes" id="UP000521872">
    <property type="component" value="Unassembled WGS sequence"/>
</dbReference>
<name>A0A8H4VI50_9AGAR</name>
<evidence type="ECO:0000313" key="1">
    <source>
        <dbReference type="EMBL" id="KAF4610198.1"/>
    </source>
</evidence>
<evidence type="ECO:0000313" key="2">
    <source>
        <dbReference type="Proteomes" id="UP000521872"/>
    </source>
</evidence>
<dbReference type="AlphaFoldDB" id="A0A8H4VI50"/>
<comment type="caution">
    <text evidence="1">The sequence shown here is derived from an EMBL/GenBank/DDBJ whole genome shotgun (WGS) entry which is preliminary data.</text>
</comment>
<protein>
    <submittedName>
        <fullName evidence="1">Uncharacterized protein</fullName>
    </submittedName>
</protein>
<keyword evidence="2" id="KW-1185">Reference proteome</keyword>
<gene>
    <name evidence="1" type="ORF">D9613_010360</name>
</gene>
<accession>A0A8H4VI50</accession>